<evidence type="ECO:0000256" key="1">
    <source>
        <dbReference type="SAM" id="MobiDB-lite"/>
    </source>
</evidence>
<feature type="transmembrane region" description="Helical" evidence="2">
    <location>
        <begin position="139"/>
        <end position="158"/>
    </location>
</feature>
<dbReference type="EMBL" id="JBHTHR010000302">
    <property type="protein sequence ID" value="MFD0801811.1"/>
    <property type="molecule type" value="Genomic_DNA"/>
</dbReference>
<proteinExistence type="predicted"/>
<organism evidence="3 4">
    <name type="scientific">Streptomonospora algeriensis</name>
    <dbReference type="NCBI Taxonomy" id="995084"/>
    <lineage>
        <taxon>Bacteria</taxon>
        <taxon>Bacillati</taxon>
        <taxon>Actinomycetota</taxon>
        <taxon>Actinomycetes</taxon>
        <taxon>Streptosporangiales</taxon>
        <taxon>Nocardiopsidaceae</taxon>
        <taxon>Streptomonospora</taxon>
    </lineage>
</organism>
<feature type="transmembrane region" description="Helical" evidence="2">
    <location>
        <begin position="95"/>
        <end position="119"/>
    </location>
</feature>
<evidence type="ECO:0000256" key="2">
    <source>
        <dbReference type="SAM" id="Phobius"/>
    </source>
</evidence>
<evidence type="ECO:0000313" key="3">
    <source>
        <dbReference type="EMBL" id="MFD0801811.1"/>
    </source>
</evidence>
<keyword evidence="2" id="KW-1133">Transmembrane helix</keyword>
<evidence type="ECO:0000313" key="4">
    <source>
        <dbReference type="Proteomes" id="UP001596956"/>
    </source>
</evidence>
<keyword evidence="2" id="KW-0472">Membrane</keyword>
<protein>
    <submittedName>
        <fullName evidence="3">Pentapeptide repeat-containing protein</fullName>
    </submittedName>
</protein>
<reference evidence="4" key="1">
    <citation type="journal article" date="2019" name="Int. J. Syst. Evol. Microbiol.">
        <title>The Global Catalogue of Microorganisms (GCM) 10K type strain sequencing project: providing services to taxonomists for standard genome sequencing and annotation.</title>
        <authorList>
            <consortium name="The Broad Institute Genomics Platform"/>
            <consortium name="The Broad Institute Genome Sequencing Center for Infectious Disease"/>
            <person name="Wu L."/>
            <person name="Ma J."/>
        </authorList>
    </citation>
    <scope>NUCLEOTIDE SEQUENCE [LARGE SCALE GENOMIC DNA]</scope>
    <source>
        <strain evidence="4">CCUG 63369</strain>
    </source>
</reference>
<name>A0ABW3BFX8_9ACTN</name>
<accession>A0ABW3BFX8</accession>
<dbReference type="Gene3D" id="2.160.20.80">
    <property type="entry name" value="E3 ubiquitin-protein ligase SopA"/>
    <property type="match status" value="1"/>
</dbReference>
<comment type="caution">
    <text evidence="3">The sequence shown here is derived from an EMBL/GenBank/DDBJ whole genome shotgun (WGS) entry which is preliminary data.</text>
</comment>
<keyword evidence="4" id="KW-1185">Reference proteome</keyword>
<feature type="transmembrane region" description="Helical" evidence="2">
    <location>
        <begin position="29"/>
        <end position="57"/>
    </location>
</feature>
<dbReference type="Proteomes" id="UP001596956">
    <property type="component" value="Unassembled WGS sequence"/>
</dbReference>
<feature type="region of interest" description="Disordered" evidence="1">
    <location>
        <begin position="475"/>
        <end position="500"/>
    </location>
</feature>
<feature type="compositionally biased region" description="Basic and acidic residues" evidence="1">
    <location>
        <begin position="475"/>
        <end position="491"/>
    </location>
</feature>
<feature type="transmembrane region" description="Helical" evidence="2">
    <location>
        <begin position="63"/>
        <end position="83"/>
    </location>
</feature>
<keyword evidence="2" id="KW-0812">Transmembrane</keyword>
<sequence length="500" mass="54093">MAPETPSKRLRQRLRTLRDRLKTREPSQLFSWSAIMLGAAIALASLWPVAASVWALLGLSGIQTLQTVGVVVGGALLTIGIVWRNRGRATPVGLFWLILAGWLLACAAVGTLSAGAWWLLDTPTWEPPTTLTPQDLDAIATRAFAIIAGLGGVALLVISYRRQRATENGEQREQTRLFTERFDIASEKLGSNQPAVRLAGVHALAHLADDAPADRDDLVQMVIDVLCAYLRMPYEPEPEGLPEGATDEQSTDWQSRWQTFTAFREVRHSVIRIVANRLQRNTRWQGKTYDFTGVVFDGGDFSGASFTGGQTIFSSAEFVGGLTRFDATKFIGGRVSFEGANFSGGAVNFAFTEFSGSNVDFTNADFTKSSIKFMGAQFKGGYLDFTLSRFNGGKVDFSRTEYCGATMVFAYARFTEGVVDFSAVKFVGGVVDFTNIPAFKVILGQGNSREATGVCPVGLRESVAAGTPGVVDLPEAWRNEGSDASSDHTADEVASSEEGV</sequence>
<gene>
    <name evidence="3" type="ORF">ACFQZU_10845</name>
</gene>
<dbReference type="SUPFAM" id="SSF141571">
    <property type="entry name" value="Pentapeptide repeat-like"/>
    <property type="match status" value="1"/>
</dbReference>